<comment type="caution">
    <text evidence="8">The sequence shown here is derived from an EMBL/GenBank/DDBJ whole genome shotgun (WGS) entry which is preliminary data.</text>
</comment>
<keyword evidence="6 7" id="KW-0326">Glycosidase</keyword>
<evidence type="ECO:0000256" key="3">
    <source>
        <dbReference type="ARBA" id="ARBA00022638"/>
    </source>
</evidence>
<dbReference type="EC" id="3.2.1.17" evidence="7"/>
<dbReference type="HAMAP" id="MF_04110">
    <property type="entry name" value="ENDOLYSIN_T4"/>
    <property type="match status" value="1"/>
</dbReference>
<dbReference type="Gene3D" id="1.10.530.40">
    <property type="match status" value="1"/>
</dbReference>
<dbReference type="InterPro" id="IPR023347">
    <property type="entry name" value="Lysozyme_dom_sf"/>
</dbReference>
<dbReference type="SUPFAM" id="SSF53955">
    <property type="entry name" value="Lysozyme-like"/>
    <property type="match status" value="1"/>
</dbReference>
<dbReference type="InterPro" id="IPR023346">
    <property type="entry name" value="Lysozyme-like_dom_sf"/>
</dbReference>
<accession>A0ABV2HIY5</accession>
<dbReference type="EMBL" id="JBEPLI010000024">
    <property type="protein sequence ID" value="MET3590394.1"/>
    <property type="molecule type" value="Genomic_DNA"/>
</dbReference>
<gene>
    <name evidence="8" type="ORF">ABID23_001502</name>
</gene>
<dbReference type="InterPro" id="IPR034690">
    <property type="entry name" value="Endolysin_T4_type"/>
</dbReference>
<protein>
    <recommendedName>
        <fullName evidence="7">Lysozyme</fullName>
        <ecNumber evidence="7">3.2.1.17</ecNumber>
    </recommendedName>
</protein>
<sequence length="206" mass="22441">MRKISKEGLELIKQWEGLRLEAYRDTACIWTIGYGHTSHVGSPLVKKGMRITQERAEEILCDDLKQFENAVEETVTVSLTDCQFAALVSFCYNVGTKAFCKSSLLKKLNKGDYDCVPAELQKWNKVGGKPLQGLSNRRAAEAGLWAKGSYISSNYQRVEAKEATGLLKVEALAPIIGSCSGFGGLLVGNGPVQWAFAGLMVLAACT</sequence>
<organism evidence="8 9">
    <name type="scientific">Bartonella silvatica</name>
    <dbReference type="NCBI Taxonomy" id="357760"/>
    <lineage>
        <taxon>Bacteria</taxon>
        <taxon>Pseudomonadati</taxon>
        <taxon>Pseudomonadota</taxon>
        <taxon>Alphaproteobacteria</taxon>
        <taxon>Hyphomicrobiales</taxon>
        <taxon>Bartonellaceae</taxon>
        <taxon>Bartonella</taxon>
    </lineage>
</organism>
<proteinExistence type="inferred from homology"/>
<dbReference type="PANTHER" id="PTHR38107:SF3">
    <property type="entry name" value="LYSOZYME RRRD-RELATED"/>
    <property type="match status" value="1"/>
</dbReference>
<evidence type="ECO:0000256" key="5">
    <source>
        <dbReference type="ARBA" id="ARBA00023200"/>
    </source>
</evidence>
<name>A0ABV2HIY5_9HYPH</name>
<comment type="similarity">
    <text evidence="7">Belongs to the glycosyl hydrolase 24 family.</text>
</comment>
<evidence type="ECO:0000313" key="8">
    <source>
        <dbReference type="EMBL" id="MET3590394.1"/>
    </source>
</evidence>
<dbReference type="Pfam" id="PF00959">
    <property type="entry name" value="Phage_lysozyme"/>
    <property type="match status" value="1"/>
</dbReference>
<reference evidence="8 9" key="1">
    <citation type="submission" date="2024-06" db="EMBL/GenBank/DDBJ databases">
        <title>Genomic Encyclopedia of Type Strains, Phase IV (KMG-IV): sequencing the most valuable type-strain genomes for metagenomic binning, comparative biology and taxonomic classification.</title>
        <authorList>
            <person name="Goeker M."/>
        </authorList>
    </citation>
    <scope>NUCLEOTIDE SEQUENCE [LARGE SCALE GENOMIC DNA]</scope>
    <source>
        <strain evidence="8 9">DSM 23649</strain>
    </source>
</reference>
<evidence type="ECO:0000256" key="7">
    <source>
        <dbReference type="RuleBase" id="RU003788"/>
    </source>
</evidence>
<evidence type="ECO:0000256" key="4">
    <source>
        <dbReference type="ARBA" id="ARBA00022801"/>
    </source>
</evidence>
<evidence type="ECO:0000256" key="2">
    <source>
        <dbReference type="ARBA" id="ARBA00022529"/>
    </source>
</evidence>
<comment type="catalytic activity">
    <reaction evidence="1 7">
        <text>Hydrolysis of (1-&gt;4)-beta-linkages between N-acetylmuramic acid and N-acetyl-D-glucosamine residues in a peptidoglycan and between N-acetyl-D-glucosamine residues in chitodextrins.</text>
        <dbReference type="EC" id="3.2.1.17"/>
    </reaction>
</comment>
<dbReference type="InterPro" id="IPR002196">
    <property type="entry name" value="Glyco_hydro_24"/>
</dbReference>
<dbReference type="PANTHER" id="PTHR38107">
    <property type="match status" value="1"/>
</dbReference>
<keyword evidence="9" id="KW-1185">Reference proteome</keyword>
<evidence type="ECO:0000256" key="1">
    <source>
        <dbReference type="ARBA" id="ARBA00000632"/>
    </source>
</evidence>
<keyword evidence="2 7" id="KW-0929">Antimicrobial</keyword>
<feature type="non-terminal residue" evidence="8">
    <location>
        <position position="206"/>
    </location>
</feature>
<evidence type="ECO:0000256" key="6">
    <source>
        <dbReference type="ARBA" id="ARBA00023295"/>
    </source>
</evidence>
<keyword evidence="3 7" id="KW-0081">Bacteriolytic enzyme</keyword>
<dbReference type="CDD" id="cd00737">
    <property type="entry name" value="lyz_endolysin_autolysin"/>
    <property type="match status" value="1"/>
</dbReference>
<keyword evidence="5" id="KW-1035">Host cytoplasm</keyword>
<dbReference type="Proteomes" id="UP001549086">
    <property type="component" value="Unassembled WGS sequence"/>
</dbReference>
<dbReference type="GO" id="GO:0003796">
    <property type="term" value="F:lysozyme activity"/>
    <property type="evidence" value="ECO:0007669"/>
    <property type="project" value="UniProtKB-EC"/>
</dbReference>
<keyword evidence="4 7" id="KW-0378">Hydrolase</keyword>
<dbReference type="InterPro" id="IPR033907">
    <property type="entry name" value="Endolysin_autolysin"/>
</dbReference>
<dbReference type="RefSeq" id="WP_354190690.1">
    <property type="nucleotide sequence ID" value="NZ_JBEPLI010000024.1"/>
</dbReference>
<dbReference type="InterPro" id="IPR051018">
    <property type="entry name" value="Bacteriophage_GH24"/>
</dbReference>
<evidence type="ECO:0000313" key="9">
    <source>
        <dbReference type="Proteomes" id="UP001549086"/>
    </source>
</evidence>